<evidence type="ECO:0000256" key="2">
    <source>
        <dbReference type="ARBA" id="ARBA00009773"/>
    </source>
</evidence>
<evidence type="ECO:0000313" key="10">
    <source>
        <dbReference type="EMBL" id="SLN47435.1"/>
    </source>
</evidence>
<comment type="subcellular location">
    <subcellularLocation>
        <location evidence="1">Cell membrane</location>
        <topology evidence="1">Multi-pass membrane protein</topology>
    </subcellularLocation>
</comment>
<evidence type="ECO:0000256" key="8">
    <source>
        <dbReference type="SAM" id="MobiDB-lite"/>
    </source>
</evidence>
<proteinExistence type="inferred from homology"/>
<evidence type="ECO:0000256" key="5">
    <source>
        <dbReference type="ARBA" id="ARBA00022692"/>
    </source>
</evidence>
<dbReference type="PANTHER" id="PTHR21716">
    <property type="entry name" value="TRANSMEMBRANE PROTEIN"/>
    <property type="match status" value="1"/>
</dbReference>
<protein>
    <submittedName>
        <fullName evidence="10">Pheromone autoinducer 2 transporter</fullName>
    </submittedName>
</protein>
<keyword evidence="7 9" id="KW-0472">Membrane</keyword>
<keyword evidence="4" id="KW-1003">Cell membrane</keyword>
<evidence type="ECO:0000256" key="4">
    <source>
        <dbReference type="ARBA" id="ARBA00022475"/>
    </source>
</evidence>
<feature type="compositionally biased region" description="Low complexity" evidence="8">
    <location>
        <begin position="392"/>
        <end position="407"/>
    </location>
</feature>
<keyword evidence="3" id="KW-0813">Transport</keyword>
<feature type="transmembrane region" description="Helical" evidence="9">
    <location>
        <begin position="214"/>
        <end position="235"/>
    </location>
</feature>
<organism evidence="10 11">
    <name type="scientific">Roseisalinus antarcticus</name>
    <dbReference type="NCBI Taxonomy" id="254357"/>
    <lineage>
        <taxon>Bacteria</taxon>
        <taxon>Pseudomonadati</taxon>
        <taxon>Pseudomonadota</taxon>
        <taxon>Alphaproteobacteria</taxon>
        <taxon>Rhodobacterales</taxon>
        <taxon>Roseobacteraceae</taxon>
        <taxon>Roseisalinus</taxon>
    </lineage>
</organism>
<feature type="transmembrane region" description="Helical" evidence="9">
    <location>
        <begin position="32"/>
        <end position="47"/>
    </location>
</feature>
<comment type="similarity">
    <text evidence="2">Belongs to the autoinducer-2 exporter (AI-2E) (TC 2.A.86) family.</text>
</comment>
<feature type="transmembrane region" description="Helical" evidence="9">
    <location>
        <begin position="241"/>
        <end position="259"/>
    </location>
</feature>
<keyword evidence="6 9" id="KW-1133">Transmembrane helix</keyword>
<feature type="transmembrane region" description="Helical" evidence="9">
    <location>
        <begin position="266"/>
        <end position="282"/>
    </location>
</feature>
<dbReference type="AlphaFoldDB" id="A0A1Y5SUQ8"/>
<evidence type="ECO:0000313" key="11">
    <source>
        <dbReference type="Proteomes" id="UP000193900"/>
    </source>
</evidence>
<evidence type="ECO:0000256" key="6">
    <source>
        <dbReference type="ARBA" id="ARBA00022989"/>
    </source>
</evidence>
<evidence type="ECO:0000256" key="3">
    <source>
        <dbReference type="ARBA" id="ARBA00022448"/>
    </source>
</evidence>
<accession>A0A1Y5SUQ8</accession>
<dbReference type="Pfam" id="PF01594">
    <property type="entry name" value="AI-2E_transport"/>
    <property type="match status" value="1"/>
</dbReference>
<feature type="transmembrane region" description="Helical" evidence="9">
    <location>
        <begin position="302"/>
        <end position="332"/>
    </location>
</feature>
<sequence>MALPVREQAIHWGIAMAVFLLAMWYLGDVLTPFVLGGAFAYILDPVADRLERLGLSRTLSVAAIGLVALMLFVLMALLVVPLMIQQAAQFVNTVPELFGQLRDWLATRFPDVMTEGSTIRTQLQTIGEALQSSGGKLLNSALSSALGVINILFLLFIVPVVTFYLLLDWDRMVAKVDDLLPRDHAPTIRLIASDIDATLSSFIRGQGLVMAIQGTFYAIGLMAVGLQFGLFVGALSGLISFIPYVGAIVGGSLAVGLALFQFWGDWWMVVAVAAIFFGGQFLEGNILTPKLVGDSVGLHPVWLILALSVFGTLFGFIGLLLAVPVSAALGVVARFFIAQYKHGLLYRGLERPSSGDDDGTGPGAVAIRPGRTGGDGQGAVPDPAGRRGAAGGESTSGAAGSESTSGAAGSGDT</sequence>
<dbReference type="Proteomes" id="UP000193900">
    <property type="component" value="Unassembled WGS sequence"/>
</dbReference>
<feature type="region of interest" description="Disordered" evidence="8">
    <location>
        <begin position="351"/>
        <end position="413"/>
    </location>
</feature>
<keyword evidence="11" id="KW-1185">Reference proteome</keyword>
<dbReference type="PANTHER" id="PTHR21716:SF53">
    <property type="entry name" value="PERMEASE PERM-RELATED"/>
    <property type="match status" value="1"/>
</dbReference>
<feature type="transmembrane region" description="Helical" evidence="9">
    <location>
        <begin position="59"/>
        <end position="84"/>
    </location>
</feature>
<evidence type="ECO:0000256" key="9">
    <source>
        <dbReference type="SAM" id="Phobius"/>
    </source>
</evidence>
<feature type="transmembrane region" description="Helical" evidence="9">
    <location>
        <begin position="145"/>
        <end position="167"/>
    </location>
</feature>
<dbReference type="GO" id="GO:0005886">
    <property type="term" value="C:plasma membrane"/>
    <property type="evidence" value="ECO:0007669"/>
    <property type="project" value="UniProtKB-SubCell"/>
</dbReference>
<gene>
    <name evidence="10" type="ORF">ROA7023_01993</name>
</gene>
<dbReference type="InterPro" id="IPR002549">
    <property type="entry name" value="AI-2E-like"/>
</dbReference>
<dbReference type="GO" id="GO:0055085">
    <property type="term" value="P:transmembrane transport"/>
    <property type="evidence" value="ECO:0007669"/>
    <property type="project" value="TreeGrafter"/>
</dbReference>
<reference evidence="10 11" key="1">
    <citation type="submission" date="2017-03" db="EMBL/GenBank/DDBJ databases">
        <authorList>
            <person name="Afonso C.L."/>
            <person name="Miller P.J."/>
            <person name="Scott M.A."/>
            <person name="Spackman E."/>
            <person name="Goraichik I."/>
            <person name="Dimitrov K.M."/>
            <person name="Suarez D.L."/>
            <person name="Swayne D.E."/>
        </authorList>
    </citation>
    <scope>NUCLEOTIDE SEQUENCE [LARGE SCALE GENOMIC DNA]</scope>
    <source>
        <strain evidence="10 11">CECT 7023</strain>
    </source>
</reference>
<dbReference type="EMBL" id="FWFZ01000008">
    <property type="protein sequence ID" value="SLN47435.1"/>
    <property type="molecule type" value="Genomic_DNA"/>
</dbReference>
<keyword evidence="5 9" id="KW-0812">Transmembrane</keyword>
<dbReference type="RefSeq" id="WP_085878843.1">
    <property type="nucleotide sequence ID" value="NZ_FWFZ01000008.1"/>
</dbReference>
<evidence type="ECO:0000256" key="1">
    <source>
        <dbReference type="ARBA" id="ARBA00004651"/>
    </source>
</evidence>
<evidence type="ECO:0000256" key="7">
    <source>
        <dbReference type="ARBA" id="ARBA00023136"/>
    </source>
</evidence>
<name>A0A1Y5SUQ8_9RHOB</name>